<gene>
    <name evidence="2" type="ORF">CQR46_1576</name>
</gene>
<dbReference type="AlphaFoldDB" id="A0A2N3QED9"/>
<feature type="compositionally biased region" description="Polar residues" evidence="1">
    <location>
        <begin position="1"/>
        <end position="11"/>
    </location>
</feature>
<reference evidence="2 3" key="1">
    <citation type="submission" date="2017-10" db="EMBL/GenBank/DDBJ databases">
        <title>Bifidobacterium genomics.</title>
        <authorList>
            <person name="Lugli G.A."/>
            <person name="Milani C."/>
            <person name="Mancabelli L."/>
        </authorList>
    </citation>
    <scope>NUCLEOTIDE SEQUENCE [LARGE SCALE GENOMIC DNA]</scope>
    <source>
        <strain evidence="2 3">1524B</strain>
    </source>
</reference>
<dbReference type="EMBL" id="PCGZ01000011">
    <property type="protein sequence ID" value="PKU88475.1"/>
    <property type="molecule type" value="Genomic_DNA"/>
</dbReference>
<evidence type="ECO:0000313" key="2">
    <source>
        <dbReference type="EMBL" id="PKU88475.1"/>
    </source>
</evidence>
<name>A0A2N3QED9_9BIFI</name>
<dbReference type="Proteomes" id="UP000233730">
    <property type="component" value="Unassembled WGS sequence"/>
</dbReference>
<protein>
    <submittedName>
        <fullName evidence="2">Uncharacterized protein</fullName>
    </submittedName>
</protein>
<proteinExistence type="predicted"/>
<evidence type="ECO:0000256" key="1">
    <source>
        <dbReference type="SAM" id="MobiDB-lite"/>
    </source>
</evidence>
<organism evidence="2 3">
    <name type="scientific">Bifidobacterium pseudolongum subsp. globosum</name>
    <dbReference type="NCBI Taxonomy" id="1690"/>
    <lineage>
        <taxon>Bacteria</taxon>
        <taxon>Bacillati</taxon>
        <taxon>Actinomycetota</taxon>
        <taxon>Actinomycetes</taxon>
        <taxon>Bifidobacteriales</taxon>
        <taxon>Bifidobacteriaceae</taxon>
        <taxon>Bifidobacterium</taxon>
    </lineage>
</organism>
<sequence>MPISEEQSNRYTFEPDQLTPVPKPEELKRIHEKTGMRPLPDDEQTWNITIDDLLEYYLKLLTVEGGSKWSDELLDACDAGEYTAGLIIALAACEDQGLKPDRQILRATLASPWCEEGCDADVIARHMLDAAAYPP</sequence>
<dbReference type="RefSeq" id="WP_101430310.1">
    <property type="nucleotide sequence ID" value="NZ_PCGZ01000011.1"/>
</dbReference>
<comment type="caution">
    <text evidence="2">The sequence shown here is derived from an EMBL/GenBank/DDBJ whole genome shotgun (WGS) entry which is preliminary data.</text>
</comment>
<accession>A0A2N3QED9</accession>
<feature type="region of interest" description="Disordered" evidence="1">
    <location>
        <begin position="1"/>
        <end position="23"/>
    </location>
</feature>
<evidence type="ECO:0000313" key="3">
    <source>
        <dbReference type="Proteomes" id="UP000233730"/>
    </source>
</evidence>